<dbReference type="EMBL" id="CAJJDN010000035">
    <property type="protein sequence ID" value="CAD8077111.1"/>
    <property type="molecule type" value="Genomic_DNA"/>
</dbReference>
<proteinExistence type="predicted"/>
<feature type="coiled-coil region" evidence="1">
    <location>
        <begin position="519"/>
        <end position="553"/>
    </location>
</feature>
<reference evidence="3" key="1">
    <citation type="submission" date="2021-01" db="EMBL/GenBank/DDBJ databases">
        <authorList>
            <consortium name="Genoscope - CEA"/>
            <person name="William W."/>
        </authorList>
    </citation>
    <scope>NUCLEOTIDE SEQUENCE</scope>
</reference>
<keyword evidence="4" id="KW-1185">Reference proteome</keyword>
<name>A0A8S1MFF5_9CILI</name>
<feature type="coiled-coil region" evidence="1">
    <location>
        <begin position="261"/>
        <end position="326"/>
    </location>
</feature>
<feature type="coiled-coil region" evidence="1">
    <location>
        <begin position="127"/>
        <end position="234"/>
    </location>
</feature>
<feature type="compositionally biased region" description="Polar residues" evidence="2">
    <location>
        <begin position="661"/>
        <end position="674"/>
    </location>
</feature>
<dbReference type="OrthoDB" id="6622877at2759"/>
<feature type="coiled-coil region" evidence="1">
    <location>
        <begin position="35"/>
        <end position="83"/>
    </location>
</feature>
<gene>
    <name evidence="3" type="ORF">PSON_ATCC_30995.1.T0350332</name>
</gene>
<keyword evidence="1" id="KW-0175">Coiled coil</keyword>
<evidence type="ECO:0000313" key="3">
    <source>
        <dbReference type="EMBL" id="CAD8077111.1"/>
    </source>
</evidence>
<feature type="compositionally biased region" description="Low complexity" evidence="2">
    <location>
        <begin position="634"/>
        <end position="644"/>
    </location>
</feature>
<accession>A0A8S1MFF5</accession>
<evidence type="ECO:0000256" key="2">
    <source>
        <dbReference type="SAM" id="MobiDB-lite"/>
    </source>
</evidence>
<evidence type="ECO:0000313" key="4">
    <source>
        <dbReference type="Proteomes" id="UP000692954"/>
    </source>
</evidence>
<dbReference type="AlphaFoldDB" id="A0A8S1MFF5"/>
<sequence>MSQHIKNTGSQIALHSSPSRTIKEVSEVSKEIAARKVLEKRILELEIKLKQQENVIQRQKSQLDETSQEAQQIGRQFEDALNDLRQMRLLGEKKDQQIGMLLEENDKVVQLLEMNTSNQSTEIADTIQKLEQQLKERFINEKRLNDEIQTSKIKLHQVEEQLKEKNRIVEDLRDKLIHLEKQCSSDTSLGVLANKRGKEIEILTHQNNELQLKIQDFSKKIQLLLEENGNLQKAISSEKSRENEAKVILEDKYEQKIKIINEKHQKEIAKMKDQYRCEIQEKIDIIENFKANQNRNNSSPSFIEELKTAKNTISNLQAEVSKLKLSKYKSLQGESDDIYQQYEKLLKKNNQLGELNFQLQQKIKKDDISSKGKISDLEKTNQKLLEIQQINENKLEEFQQQQKQVPIRVREKSMDELKLRGEQIKLTELDNKIKKLQEKIDQQNLEIKEKNQKINQLQEQVKQTIYQKDNQIQQIKLECAQEVKQVQDQMKIELINQQKQYNDNQRQIQDQIKNSTIEQQKMKSQAQRNQNEVKALENRIASLLIENEHIKTQMEKLIAIGENMTRDKQCQEMKIQENLKEIEIWKDKYVKSVQNGEKQIERAQKEQARTEGLKEEINKLNEQLEQIMEQNNTLEEQLQQAQQESRNLRNQLVDGVRRESGSGTKSNGFNKKKA</sequence>
<organism evidence="3 4">
    <name type="scientific">Paramecium sonneborni</name>
    <dbReference type="NCBI Taxonomy" id="65129"/>
    <lineage>
        <taxon>Eukaryota</taxon>
        <taxon>Sar</taxon>
        <taxon>Alveolata</taxon>
        <taxon>Ciliophora</taxon>
        <taxon>Intramacronucleata</taxon>
        <taxon>Oligohymenophorea</taxon>
        <taxon>Peniculida</taxon>
        <taxon>Parameciidae</taxon>
        <taxon>Paramecium</taxon>
    </lineage>
</organism>
<comment type="caution">
    <text evidence="3">The sequence shown here is derived from an EMBL/GenBank/DDBJ whole genome shotgun (WGS) entry which is preliminary data.</text>
</comment>
<feature type="coiled-coil region" evidence="1">
    <location>
        <begin position="377"/>
        <end position="474"/>
    </location>
</feature>
<dbReference type="Proteomes" id="UP000692954">
    <property type="component" value="Unassembled WGS sequence"/>
</dbReference>
<evidence type="ECO:0000256" key="1">
    <source>
        <dbReference type="SAM" id="Coils"/>
    </source>
</evidence>
<protein>
    <submittedName>
        <fullName evidence="3">Uncharacterized protein</fullName>
    </submittedName>
</protein>
<feature type="region of interest" description="Disordered" evidence="2">
    <location>
        <begin position="634"/>
        <end position="674"/>
    </location>
</feature>